<evidence type="ECO:0000313" key="2">
    <source>
        <dbReference type="Proteomes" id="UP000663879"/>
    </source>
</evidence>
<keyword evidence="2" id="KW-1185">Reference proteome</keyword>
<dbReference type="AlphaFoldDB" id="A0A814HKQ6"/>
<reference evidence="1" key="1">
    <citation type="submission" date="2021-02" db="EMBL/GenBank/DDBJ databases">
        <authorList>
            <person name="Nowell W R."/>
        </authorList>
    </citation>
    <scope>NUCLEOTIDE SEQUENCE</scope>
    <source>
        <strain evidence="1">Ploen Becks lab</strain>
    </source>
</reference>
<comment type="caution">
    <text evidence="1">The sequence shown here is derived from an EMBL/GenBank/DDBJ whole genome shotgun (WGS) entry which is preliminary data.</text>
</comment>
<name>A0A814HKQ6_9BILA</name>
<dbReference type="Proteomes" id="UP000663879">
    <property type="component" value="Unassembled WGS sequence"/>
</dbReference>
<organism evidence="1 2">
    <name type="scientific">Brachionus calyciflorus</name>
    <dbReference type="NCBI Taxonomy" id="104777"/>
    <lineage>
        <taxon>Eukaryota</taxon>
        <taxon>Metazoa</taxon>
        <taxon>Spiralia</taxon>
        <taxon>Gnathifera</taxon>
        <taxon>Rotifera</taxon>
        <taxon>Eurotatoria</taxon>
        <taxon>Monogononta</taxon>
        <taxon>Pseudotrocha</taxon>
        <taxon>Ploima</taxon>
        <taxon>Brachionidae</taxon>
        <taxon>Brachionus</taxon>
    </lineage>
</organism>
<dbReference type="Gene3D" id="1.10.287.3980">
    <property type="match status" value="1"/>
</dbReference>
<dbReference type="EMBL" id="CAJNOC010004152">
    <property type="protein sequence ID" value="CAF1011492.1"/>
    <property type="molecule type" value="Genomic_DNA"/>
</dbReference>
<proteinExistence type="predicted"/>
<evidence type="ECO:0008006" key="3">
    <source>
        <dbReference type="Google" id="ProtNLM"/>
    </source>
</evidence>
<dbReference type="OrthoDB" id="431691at2759"/>
<accession>A0A814HKQ6</accession>
<evidence type="ECO:0000313" key="1">
    <source>
        <dbReference type="EMBL" id="CAF1011492.1"/>
    </source>
</evidence>
<sequence>MSFLKSMFKSLTQVNLLKNFSSPMTNSNRGFKAEVFYHNRGLFSNDESPRGRHYQCKVMKRIRTHGLETRLQTRGGKQMLWKKIIKGPRGWIQFVPAP</sequence>
<gene>
    <name evidence="1" type="ORF">OXX778_LOCUS16915</name>
</gene>
<protein>
    <recommendedName>
        <fullName evidence="3">39S ribosomal protein L34, mitochondrial</fullName>
    </recommendedName>
</protein>